<dbReference type="Pfam" id="PF14691">
    <property type="entry name" value="Fer4_20"/>
    <property type="match status" value="1"/>
</dbReference>
<reference evidence="3 5" key="2">
    <citation type="journal article" date="2016" name="Front. Microbiol.">
        <title>Industrial Acetogenic Biocatalysts: A Comparative Metabolic and Genomic Analysis.</title>
        <authorList>
            <person name="Bengelsdorf F."/>
            <person name="Poehlein A."/>
            <person name="Sonja S."/>
            <person name="Erz C."/>
            <person name="Hummel T."/>
            <person name="Hoffmeister S."/>
            <person name="Daniel R."/>
            <person name="Durre P."/>
        </authorList>
    </citation>
    <scope>NUCLEOTIDE SEQUENCE [LARGE SCALE GENOMIC DNA]</scope>
    <source>
        <strain evidence="3 5">PTA-10522</strain>
    </source>
</reference>
<dbReference type="SUPFAM" id="SSF46548">
    <property type="entry name" value="alpha-helical ferredoxin"/>
    <property type="match status" value="1"/>
</dbReference>
<dbReference type="InterPro" id="IPR028261">
    <property type="entry name" value="DPD_II"/>
</dbReference>
<evidence type="ECO:0000313" key="3">
    <source>
        <dbReference type="EMBL" id="OBR94617.1"/>
    </source>
</evidence>
<organism evidence="2 4">
    <name type="scientific">Clostridium coskatii</name>
    <dbReference type="NCBI Taxonomy" id="1705578"/>
    <lineage>
        <taxon>Bacteria</taxon>
        <taxon>Bacillati</taxon>
        <taxon>Bacillota</taxon>
        <taxon>Clostridia</taxon>
        <taxon>Eubacteriales</taxon>
        <taxon>Clostridiaceae</taxon>
        <taxon>Clostridium</taxon>
    </lineage>
</organism>
<accession>A0A166SRQ7</accession>
<comment type="caution">
    <text evidence="2">The sequence shown here is derived from an EMBL/GenBank/DDBJ whole genome shotgun (WGS) entry which is preliminary data.</text>
</comment>
<feature type="domain" description="Dihydroprymidine dehydrogenase" evidence="1">
    <location>
        <begin position="32"/>
        <end position="129"/>
    </location>
</feature>
<dbReference type="AlphaFoldDB" id="A0A166SRQ7"/>
<dbReference type="EC" id="1.3.1.1" evidence="2"/>
<reference evidence="2 4" key="1">
    <citation type="journal article" date="2015" name="Biotechnol. Bioeng.">
        <title>Genome sequence and phenotypic characterization of Caulobacter segnis.</title>
        <authorList>
            <person name="Patel S."/>
            <person name="Fletcher B."/>
            <person name="Scott D.C."/>
            <person name="Ely B."/>
        </authorList>
    </citation>
    <scope>NUCLEOTIDE SEQUENCE [LARGE SCALE GENOMIC DNA]</scope>
    <source>
        <strain evidence="2 4">PS02</strain>
    </source>
</reference>
<dbReference type="EMBL" id="LITQ01000018">
    <property type="protein sequence ID" value="OAA92691.1"/>
    <property type="molecule type" value="Genomic_DNA"/>
</dbReference>
<sequence length="135" mass="15502">MGKILKEKDKEVIRHFLSNALIGGLNMDKKNDMRFSQITEEVSRCLLCYDPPCSKACPGGKNAADIIMSLRFKNYKGACHKFIDDLYKSGECGLACNNKMYCQRNCIRGKIDRPIKIRMIHKFLHEESLKVEEVI</sequence>
<dbReference type="EMBL" id="LROR01000041">
    <property type="protein sequence ID" value="OBR94617.1"/>
    <property type="molecule type" value="Genomic_DNA"/>
</dbReference>
<evidence type="ECO:0000259" key="1">
    <source>
        <dbReference type="Pfam" id="PF14691"/>
    </source>
</evidence>
<dbReference type="Proteomes" id="UP000093694">
    <property type="component" value="Unassembled WGS sequence"/>
</dbReference>
<dbReference type="Proteomes" id="UP000077384">
    <property type="component" value="Unassembled WGS sequence"/>
</dbReference>
<proteinExistence type="predicted"/>
<protein>
    <submittedName>
        <fullName evidence="2">NAD-dependent dihydropyrimidine dehydrogenase subunit PreT</fullName>
        <ecNumber evidence="2">1.3.1.1</ecNumber>
    </submittedName>
</protein>
<dbReference type="Gene3D" id="1.10.1060.10">
    <property type="entry name" value="Alpha-helical ferredoxin"/>
    <property type="match status" value="1"/>
</dbReference>
<evidence type="ECO:0000313" key="2">
    <source>
        <dbReference type="EMBL" id="OAA92691.1"/>
    </source>
</evidence>
<evidence type="ECO:0000313" key="4">
    <source>
        <dbReference type="Proteomes" id="UP000077384"/>
    </source>
</evidence>
<keyword evidence="5" id="KW-1185">Reference proteome</keyword>
<name>A0A166SRQ7_9CLOT</name>
<dbReference type="InterPro" id="IPR009051">
    <property type="entry name" value="Helical_ferredxn"/>
</dbReference>
<evidence type="ECO:0000313" key="5">
    <source>
        <dbReference type="Proteomes" id="UP000093694"/>
    </source>
</evidence>
<gene>
    <name evidence="2" type="primary">preT_1</name>
    <name evidence="3" type="synonym">preT</name>
    <name evidence="3" type="ORF">CLCOS_18560</name>
    <name evidence="2" type="ORF">WX73_00783</name>
</gene>
<dbReference type="GO" id="GO:0051536">
    <property type="term" value="F:iron-sulfur cluster binding"/>
    <property type="evidence" value="ECO:0007669"/>
    <property type="project" value="InterPro"/>
</dbReference>
<dbReference type="GO" id="GO:0004159">
    <property type="term" value="F:dihydropyrimidine dehydrogenase (NAD+) activity"/>
    <property type="evidence" value="ECO:0007669"/>
    <property type="project" value="UniProtKB-EC"/>
</dbReference>
<keyword evidence="2" id="KW-0560">Oxidoreductase</keyword>
<dbReference type="PATRIC" id="fig|1705578.3.peg.1170"/>